<reference evidence="2 3" key="1">
    <citation type="submission" date="2016-10" db="EMBL/GenBank/DDBJ databases">
        <title>Genome sequence of Mycobacterium talmonii.</title>
        <authorList>
            <person name="Greninger A.L."/>
            <person name="Elliott B."/>
            <person name="Vasireddy S."/>
            <person name="Vasireddy R."/>
        </authorList>
    </citation>
    <scope>NUCLEOTIDE SEQUENCE [LARGE SCALE GENOMIC DNA]</scope>
    <source>
        <strain evidence="3">NE-TNMC-100812</strain>
    </source>
</reference>
<dbReference type="InterPro" id="IPR008279">
    <property type="entry name" value="PEP-util_enz_mobile_dom"/>
</dbReference>
<protein>
    <recommendedName>
        <fullName evidence="1">PEP-utilising enzyme mobile domain-containing protein</fullName>
    </recommendedName>
</protein>
<dbReference type="Proteomes" id="UP000179734">
    <property type="component" value="Unassembled WGS sequence"/>
</dbReference>
<dbReference type="AlphaFoldDB" id="A0A1S1NEW0"/>
<dbReference type="EMBL" id="MLQM01000146">
    <property type="protein sequence ID" value="OHU98356.1"/>
    <property type="molecule type" value="Genomic_DNA"/>
</dbReference>
<accession>A0A1S1NEW0</accession>
<evidence type="ECO:0000259" key="1">
    <source>
        <dbReference type="Pfam" id="PF00391"/>
    </source>
</evidence>
<dbReference type="SUPFAM" id="SSF52009">
    <property type="entry name" value="Phosphohistidine domain"/>
    <property type="match status" value="1"/>
</dbReference>
<feature type="domain" description="PEP-utilising enzyme mobile" evidence="1">
    <location>
        <begin position="432"/>
        <end position="502"/>
    </location>
</feature>
<gene>
    <name evidence="2" type="ORF">BKN37_20810</name>
</gene>
<name>A0A1S1NEW0_9MYCO</name>
<dbReference type="Pfam" id="PF00391">
    <property type="entry name" value="PEP-utilizers"/>
    <property type="match status" value="1"/>
</dbReference>
<evidence type="ECO:0000313" key="3">
    <source>
        <dbReference type="Proteomes" id="UP000179734"/>
    </source>
</evidence>
<dbReference type="InterPro" id="IPR051549">
    <property type="entry name" value="PEP_Utilizing_Enz"/>
</dbReference>
<dbReference type="PANTHER" id="PTHR43615:SF1">
    <property type="entry name" value="PPDK_N DOMAIN-CONTAINING PROTEIN"/>
    <property type="match status" value="1"/>
</dbReference>
<organism evidence="2 3">
    <name type="scientific">Mycobacterium talmoniae</name>
    <dbReference type="NCBI Taxonomy" id="1858794"/>
    <lineage>
        <taxon>Bacteria</taxon>
        <taxon>Bacillati</taxon>
        <taxon>Actinomycetota</taxon>
        <taxon>Actinomycetes</taxon>
        <taxon>Mycobacteriales</taxon>
        <taxon>Mycobacteriaceae</taxon>
        <taxon>Mycobacterium</taxon>
    </lineage>
</organism>
<dbReference type="InterPro" id="IPR036637">
    <property type="entry name" value="Phosphohistidine_dom_sf"/>
</dbReference>
<proteinExistence type="predicted"/>
<evidence type="ECO:0000313" key="2">
    <source>
        <dbReference type="EMBL" id="OHU98356.1"/>
    </source>
</evidence>
<dbReference type="Gene3D" id="3.50.30.10">
    <property type="entry name" value="Phosphohistidine domain"/>
    <property type="match status" value="1"/>
</dbReference>
<sequence length="516" mass="56450">MGEAVPGVLTPLNWTFWGQSSEHALRRAFVSFGALEKAHVQVPIDPAQRIMGVFHGRLAAKVSFLGDMGDRLPGTTGAAVAEQILGTLPEDFRSRPTRRRLPIIAARLPAAALSAPTRVRRLRTTTTRWWENQVSSVGRMDLGAARARFEAALQRFDDAMYTHITCTFAVVQPLYDQIHRLAERVGEPDLADQVLTGQGMHVELDMVDDLWELSRDRLALTEFLRRHGYHGPNEGEIASRVWREDAAPVLSLANGYARRSEHERPEAAMRRRVEQRRAAEMRLLARIPRTRRAGAQLALGLAARYVPLRGVGKIAYLQVLDVARAAARRAGEELARAGVLVDPDDAAYLTARELLRLGPTDRAKTVVAERRRLHEQYLTEALPGSWRGLPATAPGSVVPSSQGLVLQGVGASAGVIEGRARVVLNPDFVDVDDNEILIAPFTDPSWASVMFTSAALVVDIGGVLSHAAVVARELGIPCVMGTGDGTRRISTGDWCRVDGSNGTLEIIRAADRDPQQ</sequence>
<comment type="caution">
    <text evidence="2">The sequence shown here is derived from an EMBL/GenBank/DDBJ whole genome shotgun (WGS) entry which is preliminary data.</text>
</comment>
<keyword evidence="3" id="KW-1185">Reference proteome</keyword>
<dbReference type="PANTHER" id="PTHR43615">
    <property type="entry name" value="PHOSPHOENOLPYRUVATE SYNTHASE-RELATED"/>
    <property type="match status" value="1"/>
</dbReference>
<dbReference type="GO" id="GO:0016772">
    <property type="term" value="F:transferase activity, transferring phosphorus-containing groups"/>
    <property type="evidence" value="ECO:0007669"/>
    <property type="project" value="InterPro"/>
</dbReference>